<sequence>MKWWLLDMNANRENRNVPDYTLLSLAASGGYVKIITLLPSHGGQLKFVELILSCGAAVEVKNKKRKSPLWIAANGGHLVVVEVLCNAGEDIDSQDKIAKCPA</sequence>
<accession>A0ABD1DLV3</accession>
<dbReference type="PANTHER" id="PTHR23206">
    <property type="entry name" value="MASK PROTEIN"/>
    <property type="match status" value="1"/>
</dbReference>
<dbReference type="Gene3D" id="1.25.40.20">
    <property type="entry name" value="Ankyrin repeat-containing domain"/>
    <property type="match status" value="1"/>
</dbReference>
<dbReference type="PANTHER" id="PTHR23206:SF8">
    <property type="entry name" value="ANKYRIN REPEAT AND KH DOMAIN-CONTAINING 1"/>
    <property type="match status" value="1"/>
</dbReference>
<dbReference type="Proteomes" id="UP001562425">
    <property type="component" value="Unassembled WGS sequence"/>
</dbReference>
<protein>
    <recommendedName>
        <fullName evidence="6">ANK_REP_REGION domain-containing protein</fullName>
    </recommendedName>
</protein>
<dbReference type="SMART" id="SM00248">
    <property type="entry name" value="ANK"/>
    <property type="match status" value="2"/>
</dbReference>
<comment type="caution">
    <text evidence="4">The sequence shown here is derived from an EMBL/GenBank/DDBJ whole genome shotgun (WGS) entry which is preliminary data.</text>
</comment>
<dbReference type="Pfam" id="PF12796">
    <property type="entry name" value="Ank_2"/>
    <property type="match status" value="1"/>
</dbReference>
<keyword evidence="1" id="KW-0677">Repeat</keyword>
<dbReference type="SUPFAM" id="SSF48403">
    <property type="entry name" value="Ankyrin repeat"/>
    <property type="match status" value="1"/>
</dbReference>
<proteinExistence type="predicted"/>
<organism evidence="4 5">
    <name type="scientific">Culex pipiens pipiens</name>
    <name type="common">Northern house mosquito</name>
    <dbReference type="NCBI Taxonomy" id="38569"/>
    <lineage>
        <taxon>Eukaryota</taxon>
        <taxon>Metazoa</taxon>
        <taxon>Ecdysozoa</taxon>
        <taxon>Arthropoda</taxon>
        <taxon>Hexapoda</taxon>
        <taxon>Insecta</taxon>
        <taxon>Pterygota</taxon>
        <taxon>Neoptera</taxon>
        <taxon>Endopterygota</taxon>
        <taxon>Diptera</taxon>
        <taxon>Nematocera</taxon>
        <taxon>Culicoidea</taxon>
        <taxon>Culicidae</taxon>
        <taxon>Culicinae</taxon>
        <taxon>Culicini</taxon>
        <taxon>Culex</taxon>
        <taxon>Culex</taxon>
    </lineage>
</organism>
<gene>
    <name evidence="4" type="ORF">pipiens_007187</name>
</gene>
<dbReference type="PROSITE" id="PS50088">
    <property type="entry name" value="ANK_REPEAT"/>
    <property type="match status" value="1"/>
</dbReference>
<evidence type="ECO:0008006" key="6">
    <source>
        <dbReference type="Google" id="ProtNLM"/>
    </source>
</evidence>
<dbReference type="InterPro" id="IPR051631">
    <property type="entry name" value="Ankyrin-KH/SAM_domain"/>
</dbReference>
<evidence type="ECO:0000256" key="3">
    <source>
        <dbReference type="PROSITE-ProRule" id="PRU00023"/>
    </source>
</evidence>
<dbReference type="InterPro" id="IPR036770">
    <property type="entry name" value="Ankyrin_rpt-contain_sf"/>
</dbReference>
<keyword evidence="2 3" id="KW-0040">ANK repeat</keyword>
<evidence type="ECO:0000313" key="4">
    <source>
        <dbReference type="EMBL" id="KAL1400728.1"/>
    </source>
</evidence>
<keyword evidence="5" id="KW-1185">Reference proteome</keyword>
<name>A0ABD1DLV3_CULPP</name>
<reference evidence="4 5" key="1">
    <citation type="submission" date="2024-05" db="EMBL/GenBank/DDBJ databases">
        <title>Culex pipiens pipiens assembly and annotation.</title>
        <authorList>
            <person name="Alout H."/>
            <person name="Durand T."/>
        </authorList>
    </citation>
    <scope>NUCLEOTIDE SEQUENCE [LARGE SCALE GENOMIC DNA]</scope>
    <source>
        <strain evidence="4">HA-2024</strain>
        <tissue evidence="4">Whole body</tissue>
    </source>
</reference>
<evidence type="ECO:0000313" key="5">
    <source>
        <dbReference type="Proteomes" id="UP001562425"/>
    </source>
</evidence>
<evidence type="ECO:0000256" key="1">
    <source>
        <dbReference type="ARBA" id="ARBA00022737"/>
    </source>
</evidence>
<dbReference type="EMBL" id="JBEHCU010005149">
    <property type="protein sequence ID" value="KAL1400728.1"/>
    <property type="molecule type" value="Genomic_DNA"/>
</dbReference>
<dbReference type="InterPro" id="IPR002110">
    <property type="entry name" value="Ankyrin_rpt"/>
</dbReference>
<dbReference type="AlphaFoldDB" id="A0ABD1DLV3"/>
<dbReference type="PROSITE" id="PS50297">
    <property type="entry name" value="ANK_REP_REGION"/>
    <property type="match status" value="1"/>
</dbReference>
<evidence type="ECO:0000256" key="2">
    <source>
        <dbReference type="ARBA" id="ARBA00023043"/>
    </source>
</evidence>
<feature type="repeat" description="ANK" evidence="3">
    <location>
        <begin position="64"/>
        <end position="96"/>
    </location>
</feature>